<evidence type="ECO:0000313" key="2">
    <source>
        <dbReference type="Proteomes" id="UP000076276"/>
    </source>
</evidence>
<organism evidence="1 2">
    <name type="scientific">Acinetobacter pragensis</name>
    <dbReference type="NCBI Taxonomy" id="1806892"/>
    <lineage>
        <taxon>Bacteria</taxon>
        <taxon>Pseudomonadati</taxon>
        <taxon>Pseudomonadota</taxon>
        <taxon>Gammaproteobacteria</taxon>
        <taxon>Moraxellales</taxon>
        <taxon>Moraxellaceae</taxon>
        <taxon>Acinetobacter</taxon>
    </lineage>
</organism>
<dbReference type="EMBL" id="LUAW01000011">
    <property type="protein sequence ID" value="KYQ73289.1"/>
    <property type="molecule type" value="Genomic_DNA"/>
</dbReference>
<sequence>MAGDVVVFMDESKTDRLMTVFKVQRNGVLLDGNRNFALTHLIRSATTAELKAKQRLPAPAALFVSASHETGSRDESIHLIRALGAQGWVT</sequence>
<proteinExistence type="predicted"/>
<protein>
    <submittedName>
        <fullName evidence="1">Uncharacterized protein</fullName>
    </submittedName>
</protein>
<dbReference type="AlphaFoldDB" id="A0A151Y5M4"/>
<comment type="caution">
    <text evidence="1">The sequence shown here is derived from an EMBL/GenBank/DDBJ whole genome shotgun (WGS) entry which is preliminary data.</text>
</comment>
<dbReference type="OrthoDB" id="6708166at2"/>
<evidence type="ECO:0000313" key="1">
    <source>
        <dbReference type="EMBL" id="KYQ73289.1"/>
    </source>
</evidence>
<dbReference type="Proteomes" id="UP000076276">
    <property type="component" value="Unassembled WGS sequence"/>
</dbReference>
<name>A0A151Y5M4_9GAMM</name>
<accession>A0A151Y5M4</accession>
<gene>
    <name evidence="1" type="ORF">AZH43_07235</name>
</gene>
<dbReference type="STRING" id="1806892.AZH43_07235"/>
<keyword evidence="2" id="KW-1185">Reference proteome</keyword>
<reference evidence="1 2" key="1">
    <citation type="submission" date="2016-03" db="EMBL/GenBank/DDBJ databases">
        <title>Acinetobacter genomospecies 28 strain ANC 4149.</title>
        <authorList>
            <person name="Radolfova-Krizova L."/>
            <person name="Nemec A."/>
        </authorList>
    </citation>
    <scope>NUCLEOTIDE SEQUENCE [LARGE SCALE GENOMIC DNA]</scope>
    <source>
        <strain evidence="1 2">ANC 4149</strain>
    </source>
</reference>